<dbReference type="InterPro" id="IPR046347">
    <property type="entry name" value="bZIP_sf"/>
</dbReference>
<evidence type="ECO:0008006" key="5">
    <source>
        <dbReference type="Google" id="ProtNLM"/>
    </source>
</evidence>
<keyword evidence="3" id="KW-1185">Reference proteome</keyword>
<dbReference type="GO" id="GO:0003700">
    <property type="term" value="F:DNA-binding transcription factor activity"/>
    <property type="evidence" value="ECO:0007669"/>
    <property type="project" value="InterPro"/>
</dbReference>
<organism evidence="2">
    <name type="scientific">Mytilinidion resinicola</name>
    <dbReference type="NCBI Taxonomy" id="574789"/>
    <lineage>
        <taxon>Eukaryota</taxon>
        <taxon>Fungi</taxon>
        <taxon>Dikarya</taxon>
        <taxon>Ascomycota</taxon>
        <taxon>Pezizomycotina</taxon>
        <taxon>Dothideomycetes</taxon>
        <taxon>Pleosporomycetidae</taxon>
        <taxon>Mytilinidiales</taxon>
        <taxon>Mytilinidiaceae</taxon>
        <taxon>Mytilinidion</taxon>
    </lineage>
</organism>
<feature type="region of interest" description="Disordered" evidence="1">
    <location>
        <begin position="1"/>
        <end position="43"/>
    </location>
</feature>
<dbReference type="SUPFAM" id="SSF57959">
    <property type="entry name" value="Leucine zipper domain"/>
    <property type="match status" value="1"/>
</dbReference>
<gene>
    <name evidence="2 4" type="ORF">BDZ99DRAFT_522198</name>
</gene>
<feature type="compositionally biased region" description="Basic and acidic residues" evidence="1">
    <location>
        <begin position="14"/>
        <end position="24"/>
    </location>
</feature>
<reference evidence="4" key="2">
    <citation type="submission" date="2020-04" db="EMBL/GenBank/DDBJ databases">
        <authorList>
            <consortium name="NCBI Genome Project"/>
        </authorList>
    </citation>
    <scope>NUCLEOTIDE SEQUENCE</scope>
    <source>
        <strain evidence="4">CBS 304.34</strain>
    </source>
</reference>
<dbReference type="RefSeq" id="XP_033574529.1">
    <property type="nucleotide sequence ID" value="XM_033725688.1"/>
</dbReference>
<evidence type="ECO:0000256" key="1">
    <source>
        <dbReference type="SAM" id="MobiDB-lite"/>
    </source>
</evidence>
<dbReference type="InterPro" id="IPR021833">
    <property type="entry name" value="DUF3425"/>
</dbReference>
<dbReference type="OrthoDB" id="10261951at2759"/>
<dbReference type="CDD" id="cd14688">
    <property type="entry name" value="bZIP_YAP"/>
    <property type="match status" value="1"/>
</dbReference>
<name>A0A6A6YHU3_9PEZI</name>
<evidence type="ECO:0000313" key="3">
    <source>
        <dbReference type="Proteomes" id="UP000504636"/>
    </source>
</evidence>
<proteinExistence type="predicted"/>
<reference evidence="4" key="3">
    <citation type="submission" date="2025-04" db="UniProtKB">
        <authorList>
            <consortium name="RefSeq"/>
        </authorList>
    </citation>
    <scope>IDENTIFICATION</scope>
    <source>
        <strain evidence="4">CBS 304.34</strain>
    </source>
</reference>
<accession>A0A6A6YHU3</accession>
<dbReference type="PANTHER" id="PTHR37012:SF2">
    <property type="entry name" value="BZIP DOMAIN-CONTAINING PROTEIN-RELATED"/>
    <property type="match status" value="1"/>
</dbReference>
<dbReference type="Pfam" id="PF11905">
    <property type="entry name" value="DUF3425"/>
    <property type="match status" value="1"/>
</dbReference>
<feature type="compositionally biased region" description="Basic residues" evidence="1">
    <location>
        <begin position="25"/>
        <end position="41"/>
    </location>
</feature>
<dbReference type="AlphaFoldDB" id="A0A6A6YHU3"/>
<dbReference type="Proteomes" id="UP000504636">
    <property type="component" value="Unplaced"/>
</dbReference>
<sequence length="468" mass="52646">MSSLRTLKSTGSGRVEKEDPIAKQRREKKRIQNRNAQRSHREKQAAYIRTLEKMVSDAVPSGGQMPGVAPQIAQTQANWIEEIRELQDALLRMRKKFQSLSFAAASNAEDLIFKRILNLQSLSRAETPRSPRKSQQETPFDISQSVESVLDPSGNLIEWGQDADLATLFADDYLHSDATPSGIPCSHSDPSQALVLQPNVSNSPPGSVSSASSKSSLAETLRVEDVYPSTDILGVERTLKTVLEQSESSADIDRSVGLAVRIMLKRSPLIDGIFSIMGGAEAVERIIHWRIAPTAANRDKIPAPFRPTVLQQHFPDHNYGIDFLYWAELRDQLMLQSDIDIRQLVEDCLRNLVQEVPQLNLSLPLVETYFHLIELVQTNSEQQLPSPVERFLDLTYSDDDREPLRLHNPHYKVFRAVEKYELDKLSNRKMSPKFAEKYPSLDVTHSKSECLHLKPSLDACAIENGLVC</sequence>
<dbReference type="PANTHER" id="PTHR37012">
    <property type="entry name" value="B-ZIP TRANSCRIPTION FACTOR (EUROFUNG)-RELATED"/>
    <property type="match status" value="1"/>
</dbReference>
<dbReference type="GeneID" id="54466581"/>
<evidence type="ECO:0000313" key="4">
    <source>
        <dbReference type="RefSeq" id="XP_033574529.1"/>
    </source>
</evidence>
<evidence type="ECO:0000313" key="2">
    <source>
        <dbReference type="EMBL" id="KAF2807565.1"/>
    </source>
</evidence>
<feature type="compositionally biased region" description="Polar residues" evidence="1">
    <location>
        <begin position="1"/>
        <end position="12"/>
    </location>
</feature>
<reference evidence="2 4" key="1">
    <citation type="journal article" date="2020" name="Stud. Mycol.">
        <title>101 Dothideomycetes genomes: a test case for predicting lifestyles and emergence of pathogens.</title>
        <authorList>
            <person name="Haridas S."/>
            <person name="Albert R."/>
            <person name="Binder M."/>
            <person name="Bloem J."/>
            <person name="Labutti K."/>
            <person name="Salamov A."/>
            <person name="Andreopoulos B."/>
            <person name="Baker S."/>
            <person name="Barry K."/>
            <person name="Bills G."/>
            <person name="Bluhm B."/>
            <person name="Cannon C."/>
            <person name="Castanera R."/>
            <person name="Culley D."/>
            <person name="Daum C."/>
            <person name="Ezra D."/>
            <person name="Gonzalez J."/>
            <person name="Henrissat B."/>
            <person name="Kuo A."/>
            <person name="Liang C."/>
            <person name="Lipzen A."/>
            <person name="Lutzoni F."/>
            <person name="Magnuson J."/>
            <person name="Mondo S."/>
            <person name="Nolan M."/>
            <person name="Ohm R."/>
            <person name="Pangilinan J."/>
            <person name="Park H.-J."/>
            <person name="Ramirez L."/>
            <person name="Alfaro M."/>
            <person name="Sun H."/>
            <person name="Tritt A."/>
            <person name="Yoshinaga Y."/>
            <person name="Zwiers L.-H."/>
            <person name="Turgeon B."/>
            <person name="Goodwin S."/>
            <person name="Spatafora J."/>
            <person name="Crous P."/>
            <person name="Grigoriev I."/>
        </authorList>
    </citation>
    <scope>NUCLEOTIDE SEQUENCE</scope>
    <source>
        <strain evidence="2 4">CBS 304.34</strain>
    </source>
</reference>
<dbReference type="Gene3D" id="1.20.5.170">
    <property type="match status" value="1"/>
</dbReference>
<dbReference type="EMBL" id="MU003704">
    <property type="protein sequence ID" value="KAF2807565.1"/>
    <property type="molecule type" value="Genomic_DNA"/>
</dbReference>
<feature type="region of interest" description="Disordered" evidence="1">
    <location>
        <begin position="123"/>
        <end position="142"/>
    </location>
</feature>
<protein>
    <recommendedName>
        <fullName evidence="5">BZIP domain-containing protein</fullName>
    </recommendedName>
</protein>